<dbReference type="OrthoDB" id="6783203at2759"/>
<protein>
    <submittedName>
        <fullName evidence="1">Uncharacterized protein</fullName>
    </submittedName>
</protein>
<organism evidence="1 2">
    <name type="scientific">Ignelater luminosus</name>
    <name type="common">Cucubano</name>
    <name type="synonym">Pyrophorus luminosus</name>
    <dbReference type="NCBI Taxonomy" id="2038154"/>
    <lineage>
        <taxon>Eukaryota</taxon>
        <taxon>Metazoa</taxon>
        <taxon>Ecdysozoa</taxon>
        <taxon>Arthropoda</taxon>
        <taxon>Hexapoda</taxon>
        <taxon>Insecta</taxon>
        <taxon>Pterygota</taxon>
        <taxon>Neoptera</taxon>
        <taxon>Endopterygota</taxon>
        <taxon>Coleoptera</taxon>
        <taxon>Polyphaga</taxon>
        <taxon>Elateriformia</taxon>
        <taxon>Elateroidea</taxon>
        <taxon>Elateridae</taxon>
        <taxon>Agrypninae</taxon>
        <taxon>Pyrophorini</taxon>
        <taxon>Ignelater</taxon>
    </lineage>
</organism>
<accession>A0A8K0G1V1</accession>
<comment type="caution">
    <text evidence="1">The sequence shown here is derived from an EMBL/GenBank/DDBJ whole genome shotgun (WGS) entry which is preliminary data.</text>
</comment>
<keyword evidence="2" id="KW-1185">Reference proteome</keyword>
<sequence>MVVVNRGDTPTFARYDQKSYIDVILCTDKIYDNIQEWKVEEEEENLSWHRNIYYYICEEEKEEILLRVKRWRLTNNKRPVLMRELQDKLDTQRR</sequence>
<name>A0A8K0G1V1_IGNLU</name>
<proteinExistence type="predicted"/>
<dbReference type="Gene3D" id="3.60.10.10">
    <property type="entry name" value="Endonuclease/exonuclease/phosphatase"/>
    <property type="match status" value="1"/>
</dbReference>
<reference evidence="1" key="1">
    <citation type="submission" date="2019-08" db="EMBL/GenBank/DDBJ databases">
        <title>The genome of the North American firefly Photinus pyralis.</title>
        <authorList>
            <consortium name="Photinus pyralis genome working group"/>
            <person name="Fallon T.R."/>
            <person name="Sander Lower S.E."/>
            <person name="Weng J.-K."/>
        </authorList>
    </citation>
    <scope>NUCLEOTIDE SEQUENCE</scope>
    <source>
        <strain evidence="1">TRF0915ILg1</strain>
        <tissue evidence="1">Whole body</tissue>
    </source>
</reference>
<dbReference type="InterPro" id="IPR036691">
    <property type="entry name" value="Endo/exonu/phosph_ase_sf"/>
</dbReference>
<dbReference type="SUPFAM" id="SSF56219">
    <property type="entry name" value="DNase I-like"/>
    <property type="match status" value="1"/>
</dbReference>
<dbReference type="Proteomes" id="UP000801492">
    <property type="component" value="Unassembled WGS sequence"/>
</dbReference>
<evidence type="ECO:0000313" key="2">
    <source>
        <dbReference type="Proteomes" id="UP000801492"/>
    </source>
</evidence>
<dbReference type="EMBL" id="VTPC01090590">
    <property type="protein sequence ID" value="KAF2882703.1"/>
    <property type="molecule type" value="Genomic_DNA"/>
</dbReference>
<dbReference type="AlphaFoldDB" id="A0A8K0G1V1"/>
<gene>
    <name evidence="1" type="ORF">ILUMI_23436</name>
</gene>
<evidence type="ECO:0000313" key="1">
    <source>
        <dbReference type="EMBL" id="KAF2882703.1"/>
    </source>
</evidence>